<keyword evidence="4 11" id="KW-1133">Transmembrane helix</keyword>
<evidence type="ECO:0000313" key="14">
    <source>
        <dbReference type="Proteomes" id="UP000322084"/>
    </source>
</evidence>
<dbReference type="Pfam" id="PF00654">
    <property type="entry name" value="Voltage_CLC"/>
    <property type="match status" value="1"/>
</dbReference>
<comment type="caution">
    <text evidence="13">The sequence shown here is derived from an EMBL/GenBank/DDBJ whole genome shotgun (WGS) entry which is preliminary data.</text>
</comment>
<dbReference type="CDD" id="cd00400">
    <property type="entry name" value="Voltage_gated_ClC"/>
    <property type="match status" value="1"/>
</dbReference>
<dbReference type="PRINTS" id="PR00762">
    <property type="entry name" value="CLCHANNEL"/>
</dbReference>
<evidence type="ECO:0000256" key="2">
    <source>
        <dbReference type="ARBA" id="ARBA00022448"/>
    </source>
</evidence>
<evidence type="ECO:0000256" key="3">
    <source>
        <dbReference type="ARBA" id="ARBA00022692"/>
    </source>
</evidence>
<dbReference type="GO" id="GO:0034707">
    <property type="term" value="C:chloride channel complex"/>
    <property type="evidence" value="ECO:0007669"/>
    <property type="project" value="UniProtKB-KW"/>
</dbReference>
<proteinExistence type="predicted"/>
<gene>
    <name evidence="13" type="ORF">JCM17844_22360</name>
</gene>
<feature type="transmembrane region" description="Helical" evidence="11">
    <location>
        <begin position="337"/>
        <end position="356"/>
    </location>
</feature>
<evidence type="ECO:0000259" key="12">
    <source>
        <dbReference type="PROSITE" id="PS51371"/>
    </source>
</evidence>
<feature type="transmembrane region" description="Helical" evidence="11">
    <location>
        <begin position="161"/>
        <end position="185"/>
    </location>
</feature>
<keyword evidence="3 11" id="KW-0812">Transmembrane</keyword>
<keyword evidence="9" id="KW-0407">Ion channel</keyword>
<evidence type="ECO:0000256" key="9">
    <source>
        <dbReference type="ARBA" id="ARBA00023303"/>
    </source>
</evidence>
<feature type="transmembrane region" description="Helical" evidence="11">
    <location>
        <begin position="405"/>
        <end position="426"/>
    </location>
</feature>
<dbReference type="EMBL" id="BKCL01000007">
    <property type="protein sequence ID" value="GEQ98599.1"/>
    <property type="molecule type" value="Genomic_DNA"/>
</dbReference>
<feature type="transmembrane region" description="Helical" evidence="11">
    <location>
        <begin position="368"/>
        <end position="393"/>
    </location>
</feature>
<dbReference type="InterPro" id="IPR050368">
    <property type="entry name" value="ClC-type_chloride_channel"/>
</dbReference>
<dbReference type="Gene3D" id="3.10.580.10">
    <property type="entry name" value="CBS-domain"/>
    <property type="match status" value="1"/>
</dbReference>
<evidence type="ECO:0000256" key="8">
    <source>
        <dbReference type="ARBA" id="ARBA00023214"/>
    </source>
</evidence>
<evidence type="ECO:0000256" key="11">
    <source>
        <dbReference type="SAM" id="Phobius"/>
    </source>
</evidence>
<dbReference type="Gene3D" id="1.10.3080.10">
    <property type="entry name" value="Clc chloride channel"/>
    <property type="match status" value="1"/>
</dbReference>
<feature type="transmembrane region" description="Helical" evidence="11">
    <location>
        <begin position="237"/>
        <end position="257"/>
    </location>
</feature>
<dbReference type="SUPFAM" id="SSF81340">
    <property type="entry name" value="Clc chloride channel"/>
    <property type="match status" value="1"/>
</dbReference>
<comment type="subcellular location">
    <subcellularLocation>
        <location evidence="1">Membrane</location>
        <topology evidence="1">Multi-pass membrane protein</topology>
    </subcellularLocation>
</comment>
<keyword evidence="5" id="KW-0406">Ion transport</keyword>
<feature type="domain" description="CBS" evidence="12">
    <location>
        <begin position="519"/>
        <end position="578"/>
    </location>
</feature>
<dbReference type="SUPFAM" id="SSF54631">
    <property type="entry name" value="CBS-domain pair"/>
    <property type="match status" value="1"/>
</dbReference>
<keyword evidence="10" id="KW-0129">CBS domain</keyword>
<keyword evidence="7" id="KW-0869">Chloride channel</keyword>
<dbReference type="InterPro" id="IPR000644">
    <property type="entry name" value="CBS_dom"/>
</dbReference>
<accession>A0A5A7MUN8</accession>
<dbReference type="InterPro" id="IPR014743">
    <property type="entry name" value="Cl-channel_core"/>
</dbReference>
<evidence type="ECO:0000256" key="10">
    <source>
        <dbReference type="PROSITE-ProRule" id="PRU00703"/>
    </source>
</evidence>
<organism evidence="13 14">
    <name type="scientific">Iodidimonas gelatinilytica</name>
    <dbReference type="NCBI Taxonomy" id="1236966"/>
    <lineage>
        <taxon>Bacteria</taxon>
        <taxon>Pseudomonadati</taxon>
        <taxon>Pseudomonadota</taxon>
        <taxon>Alphaproteobacteria</taxon>
        <taxon>Iodidimonadales</taxon>
        <taxon>Iodidimonadaceae</taxon>
        <taxon>Iodidimonas</taxon>
    </lineage>
</organism>
<evidence type="ECO:0000313" key="13">
    <source>
        <dbReference type="EMBL" id="GEQ98599.1"/>
    </source>
</evidence>
<dbReference type="AlphaFoldDB" id="A0A5A7MUN8"/>
<feature type="transmembrane region" description="Helical" evidence="11">
    <location>
        <begin position="20"/>
        <end position="45"/>
    </location>
</feature>
<name>A0A5A7MUN8_9PROT</name>
<keyword evidence="6 11" id="KW-0472">Membrane</keyword>
<feature type="domain" description="CBS" evidence="12">
    <location>
        <begin position="454"/>
        <end position="512"/>
    </location>
</feature>
<keyword evidence="8" id="KW-0868">Chloride</keyword>
<dbReference type="Proteomes" id="UP000322084">
    <property type="component" value="Unassembled WGS sequence"/>
</dbReference>
<evidence type="ECO:0000256" key="5">
    <source>
        <dbReference type="ARBA" id="ARBA00023065"/>
    </source>
</evidence>
<evidence type="ECO:0000256" key="6">
    <source>
        <dbReference type="ARBA" id="ARBA00023136"/>
    </source>
</evidence>
<protein>
    <submittedName>
        <fullName evidence="13">Chloride channel protein</fullName>
    </submittedName>
</protein>
<evidence type="ECO:0000256" key="4">
    <source>
        <dbReference type="ARBA" id="ARBA00022989"/>
    </source>
</evidence>
<reference evidence="13 14" key="1">
    <citation type="submission" date="2019-09" db="EMBL/GenBank/DDBJ databases">
        <title>NBRP : Genome information of microbial organism related human and environment.</title>
        <authorList>
            <person name="Hattori M."/>
            <person name="Oshima K."/>
            <person name="Inaba H."/>
            <person name="Suda W."/>
            <person name="Sakamoto M."/>
            <person name="Iino T."/>
            <person name="Kitahara M."/>
            <person name="Oshida Y."/>
            <person name="Iida T."/>
            <person name="Kudo T."/>
            <person name="Itoh T."/>
            <person name="Ohkuma M."/>
        </authorList>
    </citation>
    <scope>NUCLEOTIDE SEQUENCE [LARGE SCALE GENOMIC DNA]</scope>
    <source>
        <strain evidence="13 14">Hi-2</strain>
    </source>
</reference>
<dbReference type="InterPro" id="IPR046342">
    <property type="entry name" value="CBS_dom_sf"/>
</dbReference>
<dbReference type="InterPro" id="IPR001807">
    <property type="entry name" value="ClC"/>
</dbReference>
<keyword evidence="2" id="KW-0813">Transport</keyword>
<evidence type="ECO:0000256" key="7">
    <source>
        <dbReference type="ARBA" id="ARBA00023173"/>
    </source>
</evidence>
<dbReference type="PANTHER" id="PTHR43427">
    <property type="entry name" value="CHLORIDE CHANNEL PROTEIN CLC-E"/>
    <property type="match status" value="1"/>
</dbReference>
<feature type="transmembrane region" description="Helical" evidence="11">
    <location>
        <begin position="197"/>
        <end position="216"/>
    </location>
</feature>
<sequence>MRAAIMGMLGRLRYDHSILFVLAIGIGTLAGYGAIGFRLLINAWGYLAFGASEEQLIAGIIRLPWWHMLLAPVAGGIVVALLLKWFLPDGRPQGVSEVVESVALRDGRMDFRAALANAVSNATALGFGSSVGREGPVVHLAAAIASFFSQRLHLSPAVMRTLVGCGVASGVAASFNAPIAGVIFALEVVVGHYALHAFAPIVVAGVAGTIVSRIHLGNFPAFTVPPLEIASLWEFPAFGLLGVLSAMGAILFMQSIFWATDLRRHISSLPDWAFPPVGGVCVGIVAIWLPEVIGVGYEGTDSALKGSYGFGLLIALFLGKIALTALCTAARFGTGVFSPALFTGAMLGGAFGVVTASMFPDFTSGPGVYAVVGMGAFASSVLGAPMSTILIVFELTGDYEVTMAVMVAAALSSMITHFAYAPSFFLRQLERRGLNLESGKASHLLKSTGTKAVMRTIFSTVPKSASIFEVRRHLVAQGGGKLMVVDENGALAGIISFADLPEEAFDPDLNHLVRAAEIMRANPAVIYASDTLESGLRMLERTGEHDLPVLSDTSSRLVIGILNHEDVLKAYNRALLDSQGKD</sequence>
<dbReference type="PANTHER" id="PTHR43427:SF6">
    <property type="entry name" value="CHLORIDE CHANNEL PROTEIN CLC-E"/>
    <property type="match status" value="1"/>
</dbReference>
<feature type="transmembrane region" description="Helical" evidence="11">
    <location>
        <begin position="309"/>
        <end position="331"/>
    </location>
</feature>
<dbReference type="Pfam" id="PF00571">
    <property type="entry name" value="CBS"/>
    <property type="match status" value="2"/>
</dbReference>
<dbReference type="PROSITE" id="PS51371">
    <property type="entry name" value="CBS"/>
    <property type="match status" value="2"/>
</dbReference>
<dbReference type="RefSeq" id="WP_210431798.1">
    <property type="nucleotide sequence ID" value="NZ_BKCL01000007.1"/>
</dbReference>
<dbReference type="GO" id="GO:0005254">
    <property type="term" value="F:chloride channel activity"/>
    <property type="evidence" value="ECO:0007669"/>
    <property type="project" value="UniProtKB-KW"/>
</dbReference>
<evidence type="ECO:0000256" key="1">
    <source>
        <dbReference type="ARBA" id="ARBA00004141"/>
    </source>
</evidence>
<feature type="transmembrane region" description="Helical" evidence="11">
    <location>
        <begin position="277"/>
        <end position="297"/>
    </location>
</feature>
<feature type="transmembrane region" description="Helical" evidence="11">
    <location>
        <begin position="65"/>
        <end position="87"/>
    </location>
</feature>